<dbReference type="Proteomes" id="UP001161017">
    <property type="component" value="Unassembled WGS sequence"/>
</dbReference>
<keyword evidence="3" id="KW-1185">Reference proteome</keyword>
<protein>
    <submittedName>
        <fullName evidence="2">Uncharacterized protein</fullName>
    </submittedName>
</protein>
<evidence type="ECO:0000313" key="2">
    <source>
        <dbReference type="EMBL" id="MDI1489170.1"/>
    </source>
</evidence>
<gene>
    <name evidence="2" type="ORF">OHK93_008448</name>
</gene>
<proteinExistence type="predicted"/>
<dbReference type="AlphaFoldDB" id="A0AA43QRR2"/>
<evidence type="ECO:0000313" key="3">
    <source>
        <dbReference type="Proteomes" id="UP001161017"/>
    </source>
</evidence>
<accession>A0AA43QRR2</accession>
<organism evidence="2 3">
    <name type="scientific">Ramalina farinacea</name>
    <dbReference type="NCBI Taxonomy" id="258253"/>
    <lineage>
        <taxon>Eukaryota</taxon>
        <taxon>Fungi</taxon>
        <taxon>Dikarya</taxon>
        <taxon>Ascomycota</taxon>
        <taxon>Pezizomycotina</taxon>
        <taxon>Lecanoromycetes</taxon>
        <taxon>OSLEUM clade</taxon>
        <taxon>Lecanoromycetidae</taxon>
        <taxon>Lecanorales</taxon>
        <taxon>Lecanorineae</taxon>
        <taxon>Ramalinaceae</taxon>
        <taxon>Ramalina</taxon>
    </lineage>
</organism>
<name>A0AA43QRR2_9LECA</name>
<evidence type="ECO:0000256" key="1">
    <source>
        <dbReference type="SAM" id="MobiDB-lite"/>
    </source>
</evidence>
<comment type="caution">
    <text evidence="2">The sequence shown here is derived from an EMBL/GenBank/DDBJ whole genome shotgun (WGS) entry which is preliminary data.</text>
</comment>
<dbReference type="EMBL" id="JAPUFD010000009">
    <property type="protein sequence ID" value="MDI1489170.1"/>
    <property type="molecule type" value="Genomic_DNA"/>
</dbReference>
<reference evidence="2" key="1">
    <citation type="journal article" date="2023" name="Genome Biol. Evol.">
        <title>First Whole Genome Sequence and Flow Cytometry Genome Size Data for the Lichen-Forming Fungus Ramalina farinacea (Ascomycota).</title>
        <authorList>
            <person name="Llewellyn T."/>
            <person name="Mian S."/>
            <person name="Hill R."/>
            <person name="Leitch I.J."/>
            <person name="Gaya E."/>
        </authorList>
    </citation>
    <scope>NUCLEOTIDE SEQUENCE</scope>
    <source>
        <strain evidence="2">LIQ254RAFAR</strain>
    </source>
</reference>
<feature type="region of interest" description="Disordered" evidence="1">
    <location>
        <begin position="41"/>
        <end position="109"/>
    </location>
</feature>
<sequence>MGKIGADLKQISQQISAVYQEMGDFLPMLHGESLIKDAEVPADAKPTVEGTVSAAVPQSDPLLDDGPLSRPIKDDSQKGLTPIARPENQGDPDGEVPHGHAKPESLNLD</sequence>